<evidence type="ECO:0000256" key="1">
    <source>
        <dbReference type="SAM" id="MobiDB-lite"/>
    </source>
</evidence>
<proteinExistence type="predicted"/>
<dbReference type="EMBL" id="HACA01010910">
    <property type="protein sequence ID" value="CDW28271.1"/>
    <property type="molecule type" value="Transcribed_RNA"/>
</dbReference>
<evidence type="ECO:0000313" key="2">
    <source>
        <dbReference type="EMBL" id="CDW28271.1"/>
    </source>
</evidence>
<reference evidence="2" key="1">
    <citation type="submission" date="2014-05" db="EMBL/GenBank/DDBJ databases">
        <authorList>
            <person name="Chronopoulou M."/>
        </authorList>
    </citation>
    <scope>NUCLEOTIDE SEQUENCE</scope>
    <source>
        <tissue evidence="2">Whole organism</tissue>
    </source>
</reference>
<name>A0A0K2TS80_LEPSM</name>
<dbReference type="AlphaFoldDB" id="A0A0K2TS80"/>
<accession>A0A0K2TS80</accession>
<organism evidence="2">
    <name type="scientific">Lepeophtheirus salmonis</name>
    <name type="common">Salmon louse</name>
    <name type="synonym">Caligus salmonis</name>
    <dbReference type="NCBI Taxonomy" id="72036"/>
    <lineage>
        <taxon>Eukaryota</taxon>
        <taxon>Metazoa</taxon>
        <taxon>Ecdysozoa</taxon>
        <taxon>Arthropoda</taxon>
        <taxon>Crustacea</taxon>
        <taxon>Multicrustacea</taxon>
        <taxon>Hexanauplia</taxon>
        <taxon>Copepoda</taxon>
        <taxon>Siphonostomatoida</taxon>
        <taxon>Caligidae</taxon>
        <taxon>Lepeophtheirus</taxon>
    </lineage>
</organism>
<sequence length="27" mass="2963">MSSHGCRASSPGKIMCLPAPRHTRPRK</sequence>
<feature type="region of interest" description="Disordered" evidence="1">
    <location>
        <begin position="1"/>
        <end position="27"/>
    </location>
</feature>
<dbReference type="EMBL" id="HACA01010911">
    <property type="protein sequence ID" value="CDW28272.1"/>
    <property type="molecule type" value="Transcribed_RNA"/>
</dbReference>
<protein>
    <submittedName>
        <fullName evidence="2">Uncharacterized protein</fullName>
    </submittedName>
</protein>